<evidence type="ECO:0000313" key="3">
    <source>
        <dbReference type="Proteomes" id="UP001457282"/>
    </source>
</evidence>
<comment type="caution">
    <text evidence="2">The sequence shown here is derived from an EMBL/GenBank/DDBJ whole genome shotgun (WGS) entry which is preliminary data.</text>
</comment>
<organism evidence="2 3">
    <name type="scientific">Rubus argutus</name>
    <name type="common">Southern blackberry</name>
    <dbReference type="NCBI Taxonomy" id="59490"/>
    <lineage>
        <taxon>Eukaryota</taxon>
        <taxon>Viridiplantae</taxon>
        <taxon>Streptophyta</taxon>
        <taxon>Embryophyta</taxon>
        <taxon>Tracheophyta</taxon>
        <taxon>Spermatophyta</taxon>
        <taxon>Magnoliopsida</taxon>
        <taxon>eudicotyledons</taxon>
        <taxon>Gunneridae</taxon>
        <taxon>Pentapetalae</taxon>
        <taxon>rosids</taxon>
        <taxon>fabids</taxon>
        <taxon>Rosales</taxon>
        <taxon>Rosaceae</taxon>
        <taxon>Rosoideae</taxon>
        <taxon>Rosoideae incertae sedis</taxon>
        <taxon>Rubus</taxon>
    </lineage>
</organism>
<feature type="compositionally biased region" description="Low complexity" evidence="1">
    <location>
        <begin position="50"/>
        <end position="62"/>
    </location>
</feature>
<reference evidence="2 3" key="1">
    <citation type="journal article" date="2023" name="G3 (Bethesda)">
        <title>A chromosome-length genome assembly and annotation of blackberry (Rubus argutus, cv. 'Hillquist').</title>
        <authorList>
            <person name="Bruna T."/>
            <person name="Aryal R."/>
            <person name="Dudchenko O."/>
            <person name="Sargent D.J."/>
            <person name="Mead D."/>
            <person name="Buti M."/>
            <person name="Cavallini A."/>
            <person name="Hytonen T."/>
            <person name="Andres J."/>
            <person name="Pham M."/>
            <person name="Weisz D."/>
            <person name="Mascagni F."/>
            <person name="Usai G."/>
            <person name="Natali L."/>
            <person name="Bassil N."/>
            <person name="Fernandez G.E."/>
            <person name="Lomsadze A."/>
            <person name="Armour M."/>
            <person name="Olukolu B."/>
            <person name="Poorten T."/>
            <person name="Britton C."/>
            <person name="Davik J."/>
            <person name="Ashrafi H."/>
            <person name="Aiden E.L."/>
            <person name="Borodovsky M."/>
            <person name="Worthington M."/>
        </authorList>
    </citation>
    <scope>NUCLEOTIDE SEQUENCE [LARGE SCALE GENOMIC DNA]</scope>
    <source>
        <strain evidence="2">PI 553951</strain>
    </source>
</reference>
<evidence type="ECO:0000313" key="2">
    <source>
        <dbReference type="EMBL" id="KAK9949263.1"/>
    </source>
</evidence>
<accession>A0AAW1YKT7</accession>
<protein>
    <submittedName>
        <fullName evidence="2">Uncharacterized protein</fullName>
    </submittedName>
</protein>
<sequence length="131" mass="14216">MDVSSAKWFSDLGMDDYNFIDEGFTAQDIATALGGNFKQSFSDESYSSYPTLTTQNTPTTTLSGGSSINETNSQNSLERPTKLVKTSSWNSGITEHVSPKPSKSSSSHILSFENTNMKSITTFQASSAVLY</sequence>
<proteinExistence type="predicted"/>
<dbReference type="EMBL" id="JBEDUW010000001">
    <property type="protein sequence ID" value="KAK9949263.1"/>
    <property type="molecule type" value="Genomic_DNA"/>
</dbReference>
<gene>
    <name evidence="2" type="ORF">M0R45_004796</name>
</gene>
<evidence type="ECO:0000256" key="1">
    <source>
        <dbReference type="SAM" id="MobiDB-lite"/>
    </source>
</evidence>
<name>A0AAW1YKT7_RUBAR</name>
<feature type="region of interest" description="Disordered" evidence="1">
    <location>
        <begin position="48"/>
        <end position="108"/>
    </location>
</feature>
<feature type="compositionally biased region" description="Polar residues" evidence="1">
    <location>
        <begin position="63"/>
        <end position="93"/>
    </location>
</feature>
<dbReference type="AlphaFoldDB" id="A0AAW1YKT7"/>
<dbReference type="Proteomes" id="UP001457282">
    <property type="component" value="Unassembled WGS sequence"/>
</dbReference>
<keyword evidence="3" id="KW-1185">Reference proteome</keyword>